<proteinExistence type="predicted"/>
<accession>A0AAN0T967</accession>
<sequence>MVYPFQLRFSKKDKTSRNVPPDVPRITGNRIVLAIILLLASVQSSAKF</sequence>
<dbReference type="AlphaFoldDB" id="A0AAN0T967"/>
<evidence type="ECO:0000313" key="1">
    <source>
        <dbReference type="EMBL" id="AJO23935.1"/>
    </source>
</evidence>
<reference evidence="2" key="1">
    <citation type="submission" date="2015-01" db="EMBL/GenBank/DDBJ databases">
        <title>Comparative genome analysis of Bacillus coagulans HM-08, Clostridium butyricum HM-68, Bacillus subtilis HM-66 and Bacillus paralicheniformis BL-09.</title>
        <authorList>
            <person name="Zhang H."/>
        </authorList>
    </citation>
    <scope>NUCLEOTIDE SEQUENCE [LARGE SCALE GENOMIC DNA]</scope>
    <source>
        <strain evidence="2">HM-08</strain>
    </source>
</reference>
<dbReference type="EMBL" id="CP010525">
    <property type="protein sequence ID" value="AJO23935.1"/>
    <property type="molecule type" value="Genomic_DNA"/>
</dbReference>
<gene>
    <name evidence="1" type="ORF">SB48_HM08orf05024</name>
</gene>
<keyword evidence="2" id="KW-1185">Reference proteome</keyword>
<dbReference type="Proteomes" id="UP000032024">
    <property type="component" value="Chromosome"/>
</dbReference>
<protein>
    <submittedName>
        <fullName evidence="1">Uncharacterized protein</fullName>
    </submittedName>
</protein>
<name>A0AAN0T967_HEYCO</name>
<organism evidence="1 2">
    <name type="scientific">Heyndrickxia coagulans</name>
    <name type="common">Weizmannia coagulans</name>
    <dbReference type="NCBI Taxonomy" id="1398"/>
    <lineage>
        <taxon>Bacteria</taxon>
        <taxon>Bacillati</taxon>
        <taxon>Bacillota</taxon>
        <taxon>Bacilli</taxon>
        <taxon>Bacillales</taxon>
        <taxon>Bacillaceae</taxon>
        <taxon>Heyndrickxia</taxon>
    </lineage>
</organism>
<evidence type="ECO:0000313" key="2">
    <source>
        <dbReference type="Proteomes" id="UP000032024"/>
    </source>
</evidence>